<evidence type="ECO:0000256" key="4">
    <source>
        <dbReference type="ARBA" id="ARBA00022475"/>
    </source>
</evidence>
<sequence length="414" mass="46209">MEESQTASILEPEVILQTVAIQPREHVLEVDPWRFVKTFTPSWFTINMGTGIVSILLHNLPFDNRGLYWISVVIFAINVLLFVAFSIITLIRYLLYQGLWTAMIRHPVVPLFLGAIPMGLATIITMIVLVCVPAWGYWALIMAWVLWWIDAVLAVSVCYLVPFIIMHVHDSKLQAMTAVWLLPIAPPVVASAAGGVIAEAFATSNQKYALWTLITSYVLWGTAIPLSMTCLVLYFHRLTMHNLPPREVVISSFLPVAPLGEGAYAIFQFGKVSSQLFPETKTLGAFSDGASSGHTLYVLGWLVCLIMWAYGLAWLFFAIISIIKYRRIPFNIGWWGLTFPMGVWTSATLSLGNEMSSTFFSYLGTAMSCVVALLWLLVTVFTLRGAFTGRIFVAPDFDNWRASESTTDKVNSNV</sequence>
<dbReference type="RefSeq" id="XP_018138905.2">
    <property type="nucleotide sequence ID" value="XM_018281821.2"/>
</dbReference>
<comment type="function">
    <text evidence="8">Sulphite efflux pump required for the secretion of sulphite as a reducing agent. In the presence of sulphite, cystine in keratin is directly cleaved to cysteine and S-sulphocysteine, and thereby, reduced proteins become accessible to hydrolysis by a variety of secreted endo- and exoproteases. Excretion of sulphite mediated by an efflux pump also represents a detoxification pathway for dermatophytes during infection of the epidermal stratum corneum, hair and nails, which are rich in cysteine.</text>
</comment>
<comment type="similarity">
    <text evidence="2">Belongs to the tellurite-resistance/dicarboxylate transporter (TDT) family.</text>
</comment>
<evidence type="ECO:0000313" key="11">
    <source>
        <dbReference type="EMBL" id="OAQ61096.2"/>
    </source>
</evidence>
<accession>A0A179F6L0</accession>
<dbReference type="GO" id="GO:0005886">
    <property type="term" value="C:plasma membrane"/>
    <property type="evidence" value="ECO:0007669"/>
    <property type="project" value="UniProtKB-SubCell"/>
</dbReference>
<gene>
    <name evidence="11" type="ORF">VFPPC_02113</name>
</gene>
<feature type="transmembrane region" description="Helical" evidence="10">
    <location>
        <begin position="248"/>
        <end position="267"/>
    </location>
</feature>
<reference evidence="11 12" key="1">
    <citation type="journal article" date="2016" name="PLoS Pathog.">
        <title>Biosynthesis of antibiotic leucinostatins in bio-control fungus Purpureocillium lilacinum and their inhibition on phytophthora revealed by genome mining.</title>
        <authorList>
            <person name="Wang G."/>
            <person name="Liu Z."/>
            <person name="Lin R."/>
            <person name="Li E."/>
            <person name="Mao Z."/>
            <person name="Ling J."/>
            <person name="Yang Y."/>
            <person name="Yin W.B."/>
            <person name="Xie B."/>
        </authorList>
    </citation>
    <scope>NUCLEOTIDE SEQUENCE [LARGE SCALE GENOMIC DNA]</scope>
    <source>
        <strain evidence="11">170</strain>
    </source>
</reference>
<keyword evidence="6 10" id="KW-1133">Transmembrane helix</keyword>
<dbReference type="OrthoDB" id="1099at2759"/>
<feature type="transmembrane region" description="Helical" evidence="10">
    <location>
        <begin position="332"/>
        <end position="353"/>
    </location>
</feature>
<name>A0A179F6L0_METCM</name>
<feature type="transmembrane region" description="Helical" evidence="10">
    <location>
        <begin position="43"/>
        <end position="62"/>
    </location>
</feature>
<proteinExistence type="inferred from homology"/>
<dbReference type="FunFam" id="1.50.10.150:FF:000004">
    <property type="entry name" value="Malic acid transporter"/>
    <property type="match status" value="1"/>
</dbReference>
<dbReference type="GO" id="GO:0000319">
    <property type="term" value="F:sulfite transmembrane transporter activity"/>
    <property type="evidence" value="ECO:0007669"/>
    <property type="project" value="TreeGrafter"/>
</dbReference>
<dbReference type="AlphaFoldDB" id="A0A179F6L0"/>
<dbReference type="InterPro" id="IPR038665">
    <property type="entry name" value="Voltage-dep_anion_channel_sf"/>
</dbReference>
<dbReference type="Proteomes" id="UP000078397">
    <property type="component" value="Unassembled WGS sequence"/>
</dbReference>
<evidence type="ECO:0000256" key="1">
    <source>
        <dbReference type="ARBA" id="ARBA00004651"/>
    </source>
</evidence>
<evidence type="ECO:0000256" key="2">
    <source>
        <dbReference type="ARBA" id="ARBA00008566"/>
    </source>
</evidence>
<keyword evidence="12" id="KW-1185">Reference proteome</keyword>
<evidence type="ECO:0000256" key="5">
    <source>
        <dbReference type="ARBA" id="ARBA00022692"/>
    </source>
</evidence>
<evidence type="ECO:0000256" key="9">
    <source>
        <dbReference type="ARBA" id="ARBA00072906"/>
    </source>
</evidence>
<feature type="transmembrane region" description="Helical" evidence="10">
    <location>
        <begin position="208"/>
        <end position="236"/>
    </location>
</feature>
<dbReference type="InterPro" id="IPR004695">
    <property type="entry name" value="SLAC1/Mae1/Ssu1/TehA"/>
</dbReference>
<evidence type="ECO:0000256" key="6">
    <source>
        <dbReference type="ARBA" id="ARBA00022989"/>
    </source>
</evidence>
<evidence type="ECO:0000256" key="7">
    <source>
        <dbReference type="ARBA" id="ARBA00023136"/>
    </source>
</evidence>
<dbReference type="Gene3D" id="1.50.10.150">
    <property type="entry name" value="Voltage-dependent anion channel"/>
    <property type="match status" value="1"/>
</dbReference>
<dbReference type="EMBL" id="LSBJ02000001">
    <property type="protein sequence ID" value="OAQ61096.2"/>
    <property type="molecule type" value="Genomic_DNA"/>
</dbReference>
<dbReference type="KEGG" id="pchm:VFPPC_02113"/>
<keyword evidence="7 10" id="KW-0472">Membrane</keyword>
<organism evidence="11 12">
    <name type="scientific">Pochonia chlamydosporia 170</name>
    <dbReference type="NCBI Taxonomy" id="1380566"/>
    <lineage>
        <taxon>Eukaryota</taxon>
        <taxon>Fungi</taxon>
        <taxon>Dikarya</taxon>
        <taxon>Ascomycota</taxon>
        <taxon>Pezizomycotina</taxon>
        <taxon>Sordariomycetes</taxon>
        <taxon>Hypocreomycetidae</taxon>
        <taxon>Hypocreales</taxon>
        <taxon>Clavicipitaceae</taxon>
        <taxon>Pochonia</taxon>
    </lineage>
</organism>
<feature type="transmembrane region" description="Helical" evidence="10">
    <location>
        <begin position="108"/>
        <end position="135"/>
    </location>
</feature>
<feature type="transmembrane region" description="Helical" evidence="10">
    <location>
        <begin position="359"/>
        <end position="383"/>
    </location>
</feature>
<evidence type="ECO:0000256" key="8">
    <source>
        <dbReference type="ARBA" id="ARBA00056100"/>
    </source>
</evidence>
<feature type="transmembrane region" description="Helical" evidence="10">
    <location>
        <begin position="296"/>
        <end position="320"/>
    </location>
</feature>
<dbReference type="GeneID" id="28845815"/>
<feature type="transmembrane region" description="Helical" evidence="10">
    <location>
        <begin position="68"/>
        <end position="96"/>
    </location>
</feature>
<dbReference type="InterPro" id="IPR051629">
    <property type="entry name" value="Sulfite_efflux_TDT"/>
</dbReference>
<comment type="subcellular location">
    <subcellularLocation>
        <location evidence="1">Cell membrane</location>
        <topology evidence="1">Multi-pass membrane protein</topology>
    </subcellularLocation>
</comment>
<evidence type="ECO:0000256" key="3">
    <source>
        <dbReference type="ARBA" id="ARBA00022448"/>
    </source>
</evidence>
<feature type="transmembrane region" description="Helical" evidence="10">
    <location>
        <begin position="178"/>
        <end position="202"/>
    </location>
</feature>
<evidence type="ECO:0000313" key="12">
    <source>
        <dbReference type="Proteomes" id="UP000078397"/>
    </source>
</evidence>
<protein>
    <recommendedName>
        <fullName evidence="9">Sulfite efflux pump SSU1</fullName>
    </recommendedName>
</protein>
<dbReference type="Pfam" id="PF03595">
    <property type="entry name" value="SLAC1"/>
    <property type="match status" value="1"/>
</dbReference>
<evidence type="ECO:0000256" key="10">
    <source>
        <dbReference type="SAM" id="Phobius"/>
    </source>
</evidence>
<dbReference type="PANTHER" id="PTHR31686">
    <property type="match status" value="1"/>
</dbReference>
<comment type="caution">
    <text evidence="11">The sequence shown here is derived from an EMBL/GenBank/DDBJ whole genome shotgun (WGS) entry which is preliminary data.</text>
</comment>
<feature type="transmembrane region" description="Helical" evidence="10">
    <location>
        <begin position="141"/>
        <end position="166"/>
    </location>
</feature>
<keyword evidence="5 10" id="KW-0812">Transmembrane</keyword>
<keyword evidence="4" id="KW-1003">Cell membrane</keyword>
<dbReference type="PANTHER" id="PTHR31686:SF1">
    <property type="entry name" value="SULFITE EFFLUX PUMP SSU1"/>
    <property type="match status" value="1"/>
</dbReference>
<keyword evidence="3" id="KW-0813">Transport</keyword>
<dbReference type="CDD" id="cd09318">
    <property type="entry name" value="TDT_SSU1"/>
    <property type="match status" value="1"/>
</dbReference>